<reference evidence="2 3" key="1">
    <citation type="submission" date="2015-09" db="EMBL/GenBank/DDBJ databases">
        <authorList>
            <consortium name="Pathogen Informatics"/>
        </authorList>
    </citation>
    <scope>NUCLEOTIDE SEQUENCE [LARGE SCALE GENOMIC DNA]</scope>
    <source>
        <strain evidence="2 3">2789STDY5834939</strain>
    </source>
</reference>
<name>A0A174QBM5_9FIRM</name>
<dbReference type="Gene3D" id="1.10.260.40">
    <property type="entry name" value="lambda repressor-like DNA-binding domains"/>
    <property type="match status" value="1"/>
</dbReference>
<evidence type="ECO:0000259" key="1">
    <source>
        <dbReference type="PROSITE" id="PS50943"/>
    </source>
</evidence>
<organism evidence="2 3">
    <name type="scientific">Anaerotruncus colihominis</name>
    <dbReference type="NCBI Taxonomy" id="169435"/>
    <lineage>
        <taxon>Bacteria</taxon>
        <taxon>Bacillati</taxon>
        <taxon>Bacillota</taxon>
        <taxon>Clostridia</taxon>
        <taxon>Eubacteriales</taxon>
        <taxon>Oscillospiraceae</taxon>
        <taxon>Anaerotruncus</taxon>
    </lineage>
</organism>
<dbReference type="AlphaFoldDB" id="A0A174QBM5"/>
<dbReference type="InterPro" id="IPR001387">
    <property type="entry name" value="Cro/C1-type_HTH"/>
</dbReference>
<gene>
    <name evidence="2" type="ORF">ERS852551_01615</name>
</gene>
<proteinExistence type="predicted"/>
<dbReference type="PROSITE" id="PS50943">
    <property type="entry name" value="HTH_CROC1"/>
    <property type="match status" value="1"/>
</dbReference>
<dbReference type="RefSeq" id="WP_082425425.1">
    <property type="nucleotide sequence ID" value="NZ_CABIWA010000017.1"/>
</dbReference>
<dbReference type="SMART" id="SM00530">
    <property type="entry name" value="HTH_XRE"/>
    <property type="match status" value="1"/>
</dbReference>
<dbReference type="EMBL" id="CZBE01000009">
    <property type="protein sequence ID" value="CUP68917.1"/>
    <property type="molecule type" value="Genomic_DNA"/>
</dbReference>
<dbReference type="OrthoDB" id="1766270at2"/>
<dbReference type="InterPro" id="IPR010982">
    <property type="entry name" value="Lambda_DNA-bd_dom_sf"/>
</dbReference>
<evidence type="ECO:0000313" key="3">
    <source>
        <dbReference type="Proteomes" id="UP000095765"/>
    </source>
</evidence>
<feature type="domain" description="HTH cro/C1-type" evidence="1">
    <location>
        <begin position="8"/>
        <end position="44"/>
    </location>
</feature>
<sequence length="64" mass="7216">MGGIGETLRVVRKQRGLTQKDLAQTMAVSQSYICQVETGHTTPSPMFIKLFCLQYSIDERPLSR</sequence>
<dbReference type="Pfam" id="PF13560">
    <property type="entry name" value="HTH_31"/>
    <property type="match status" value="1"/>
</dbReference>
<dbReference type="GO" id="GO:0003677">
    <property type="term" value="F:DNA binding"/>
    <property type="evidence" value="ECO:0007669"/>
    <property type="project" value="InterPro"/>
</dbReference>
<protein>
    <submittedName>
        <fullName evidence="2">Anaerobic benzoate catabolism transcriptional regulator</fullName>
    </submittedName>
</protein>
<evidence type="ECO:0000313" key="2">
    <source>
        <dbReference type="EMBL" id="CUP68917.1"/>
    </source>
</evidence>
<dbReference type="Proteomes" id="UP000095765">
    <property type="component" value="Unassembled WGS sequence"/>
</dbReference>
<dbReference type="SUPFAM" id="SSF47413">
    <property type="entry name" value="lambda repressor-like DNA-binding domains"/>
    <property type="match status" value="1"/>
</dbReference>
<dbReference type="CDD" id="cd00093">
    <property type="entry name" value="HTH_XRE"/>
    <property type="match status" value="1"/>
</dbReference>
<accession>A0A174QBM5</accession>